<evidence type="ECO:0000313" key="6">
    <source>
        <dbReference type="Proteomes" id="UP000095601"/>
    </source>
</evidence>
<gene>
    <name evidence="5" type="ORF">BHF72_1134</name>
</gene>
<dbReference type="Proteomes" id="UP000095601">
    <property type="component" value="Unassembled WGS sequence"/>
</dbReference>
<dbReference type="EMBL" id="MKGI01000005">
    <property type="protein sequence ID" value="OEL12380.1"/>
    <property type="molecule type" value="Genomic_DNA"/>
</dbReference>
<evidence type="ECO:0000256" key="1">
    <source>
        <dbReference type="ARBA" id="ARBA00023015"/>
    </source>
</evidence>
<proteinExistence type="predicted"/>
<dbReference type="Pfam" id="PF12802">
    <property type="entry name" value="MarR_2"/>
    <property type="match status" value="1"/>
</dbReference>
<dbReference type="PANTHER" id="PTHR42756:SF1">
    <property type="entry name" value="TRANSCRIPTIONAL REPRESSOR OF EMRAB OPERON"/>
    <property type="match status" value="1"/>
</dbReference>
<dbReference type="GO" id="GO:0003677">
    <property type="term" value="F:DNA binding"/>
    <property type="evidence" value="ECO:0007669"/>
    <property type="project" value="UniProtKB-KW"/>
</dbReference>
<dbReference type="GO" id="GO:0003700">
    <property type="term" value="F:DNA-binding transcription factor activity"/>
    <property type="evidence" value="ECO:0007669"/>
    <property type="project" value="InterPro"/>
</dbReference>
<evidence type="ECO:0000256" key="2">
    <source>
        <dbReference type="ARBA" id="ARBA00023125"/>
    </source>
</evidence>
<dbReference type="PRINTS" id="PR00598">
    <property type="entry name" value="HTHMARR"/>
</dbReference>
<reference evidence="5 6" key="1">
    <citation type="submission" date="2016-09" db="EMBL/GenBank/DDBJ databases">
        <authorList>
            <person name="Capua I."/>
            <person name="De Benedictis P."/>
            <person name="Joannis T."/>
            <person name="Lombin L.H."/>
            <person name="Cattoli G."/>
        </authorList>
    </citation>
    <scope>NUCLEOTIDE SEQUENCE [LARGE SCALE GENOMIC DNA]</scope>
    <source>
        <strain evidence="5 6">NRS-1</strain>
    </source>
</reference>
<dbReference type="SUPFAM" id="SSF46785">
    <property type="entry name" value="Winged helix' DNA-binding domain"/>
    <property type="match status" value="1"/>
</dbReference>
<organism evidence="5 6">
    <name type="scientific">Cloacibacterium normanense</name>
    <dbReference type="NCBI Taxonomy" id="237258"/>
    <lineage>
        <taxon>Bacteria</taxon>
        <taxon>Pseudomonadati</taxon>
        <taxon>Bacteroidota</taxon>
        <taxon>Flavobacteriia</taxon>
        <taxon>Flavobacteriales</taxon>
        <taxon>Weeksellaceae</taxon>
    </lineage>
</organism>
<dbReference type="InterPro" id="IPR000835">
    <property type="entry name" value="HTH_MarR-typ"/>
</dbReference>
<sequence>METSFLINLLLEVQEYEHSKSFKNHATIEDFRIWLNEKKYTTESPTKLFKNENHEVSFTENEICKQVLLLGRFSKQMIRKGLSDFPTLANEEFTYLYRLKDEPSLTKMQLIERNGHEKQTGIQIIKRLLDDGLIQETVDENDKRAKRLTLTKKGEEAFHQSVEKVNTTSRILSANLKNDEKTKLLELLKKVNDFHYTLYTEYKNSEIKELLHLIE</sequence>
<dbReference type="PROSITE" id="PS50995">
    <property type="entry name" value="HTH_MARR_2"/>
    <property type="match status" value="1"/>
</dbReference>
<evidence type="ECO:0000256" key="3">
    <source>
        <dbReference type="ARBA" id="ARBA00023163"/>
    </source>
</evidence>
<dbReference type="STRING" id="237258.SAMN04489756_10286"/>
<evidence type="ECO:0000313" key="5">
    <source>
        <dbReference type="EMBL" id="OEL12380.1"/>
    </source>
</evidence>
<keyword evidence="3" id="KW-0804">Transcription</keyword>
<dbReference type="OrthoDB" id="961069at2"/>
<dbReference type="InterPro" id="IPR036390">
    <property type="entry name" value="WH_DNA-bd_sf"/>
</dbReference>
<keyword evidence="1" id="KW-0805">Transcription regulation</keyword>
<dbReference type="RefSeq" id="WP_069796640.1">
    <property type="nucleotide sequence ID" value="NZ_CP034157.1"/>
</dbReference>
<comment type="caution">
    <text evidence="5">The sequence shown here is derived from an EMBL/GenBank/DDBJ whole genome shotgun (WGS) entry which is preliminary data.</text>
</comment>
<dbReference type="PANTHER" id="PTHR42756">
    <property type="entry name" value="TRANSCRIPTIONAL REGULATOR, MARR"/>
    <property type="match status" value="1"/>
</dbReference>
<dbReference type="InterPro" id="IPR036388">
    <property type="entry name" value="WH-like_DNA-bd_sf"/>
</dbReference>
<evidence type="ECO:0000259" key="4">
    <source>
        <dbReference type="PROSITE" id="PS50995"/>
    </source>
</evidence>
<dbReference type="SMART" id="SM00347">
    <property type="entry name" value="HTH_MARR"/>
    <property type="match status" value="1"/>
</dbReference>
<name>A0A1E5UHL6_9FLAO</name>
<accession>A0A1E5UHL6</accession>
<keyword evidence="6" id="KW-1185">Reference proteome</keyword>
<dbReference type="KEGG" id="cnr:EB819_06300"/>
<feature type="domain" description="HTH marR-type" evidence="4">
    <location>
        <begin position="60"/>
        <end position="193"/>
    </location>
</feature>
<protein>
    <submittedName>
        <fullName evidence="5">Winged helix DNA-binding domain protein</fullName>
    </submittedName>
</protein>
<keyword evidence="2 5" id="KW-0238">DNA-binding</keyword>
<dbReference type="Gene3D" id="1.10.10.10">
    <property type="entry name" value="Winged helix-like DNA-binding domain superfamily/Winged helix DNA-binding domain"/>
    <property type="match status" value="1"/>
</dbReference>
<dbReference type="PATRIC" id="fig|237258.4.peg.2140"/>
<dbReference type="AlphaFoldDB" id="A0A1E5UHL6"/>